<evidence type="ECO:0000313" key="2">
    <source>
        <dbReference type="EMBL" id="WGV27655.1"/>
    </source>
</evidence>
<organism evidence="2 3">
    <name type="scientific">Halotia branconii CENA392</name>
    <dbReference type="NCBI Taxonomy" id="1539056"/>
    <lineage>
        <taxon>Bacteria</taxon>
        <taxon>Bacillati</taxon>
        <taxon>Cyanobacteriota</taxon>
        <taxon>Cyanophyceae</taxon>
        <taxon>Nostocales</taxon>
        <taxon>Nodulariaceae</taxon>
        <taxon>Halotia</taxon>
    </lineage>
</organism>
<dbReference type="KEGG" id="hbq:QI031_09295"/>
<dbReference type="EMBL" id="CP124543">
    <property type="protein sequence ID" value="WGV27655.1"/>
    <property type="molecule type" value="Genomic_DNA"/>
</dbReference>
<gene>
    <name evidence="2" type="ORF">QI031_09295</name>
</gene>
<keyword evidence="3" id="KW-1185">Reference proteome</keyword>
<accession>A0AAJ6NVS3</accession>
<protein>
    <submittedName>
        <fullName evidence="2">Uncharacterized protein</fullName>
    </submittedName>
</protein>
<feature type="transmembrane region" description="Helical" evidence="1">
    <location>
        <begin position="114"/>
        <end position="136"/>
    </location>
</feature>
<dbReference type="Proteomes" id="UP001223520">
    <property type="component" value="Chromosome"/>
</dbReference>
<feature type="transmembrane region" description="Helical" evidence="1">
    <location>
        <begin position="83"/>
        <end position="108"/>
    </location>
</feature>
<evidence type="ECO:0000313" key="3">
    <source>
        <dbReference type="Proteomes" id="UP001223520"/>
    </source>
</evidence>
<name>A0AAJ6NVS3_9CYAN</name>
<sequence>MTLVGGTTSEFGIDLALGAVSEHNSNEDKTKSIRQRCIQLNKNIEDSIQHCEHLKYIADKSFANSGLMKYLSKKQRNNNFIQLVGNILFWLIFFVTISIFICSIILFFRAEFGFSLGAFLLAITTFVGVGTVANYISKNDEQWKRLLSEIAENEHYKYFS</sequence>
<reference evidence="2 3" key="1">
    <citation type="journal article" date="2023" name="Limnol Oceanogr Lett">
        <title>Environmental adaptations by the intertidal Antarctic cyanobacterium Halotia branconii CENA392 as revealed using long-read genome sequencing.</title>
        <authorList>
            <person name="Dextro R.B."/>
            <person name="Delbaje E."/>
            <person name="Freitas P.N.N."/>
            <person name="Geraldes V."/>
            <person name="Pinto E."/>
            <person name="Long P.F."/>
            <person name="Fiore M.F."/>
        </authorList>
    </citation>
    <scope>NUCLEOTIDE SEQUENCE [LARGE SCALE GENOMIC DNA]</scope>
    <source>
        <strain evidence="2 3">CENA392</strain>
    </source>
</reference>
<proteinExistence type="predicted"/>
<dbReference type="RefSeq" id="WP_281484895.1">
    <property type="nucleotide sequence ID" value="NZ_CP124543.1"/>
</dbReference>
<keyword evidence="1" id="KW-0812">Transmembrane</keyword>
<keyword evidence="1" id="KW-0472">Membrane</keyword>
<dbReference type="AlphaFoldDB" id="A0AAJ6NVS3"/>
<keyword evidence="1" id="KW-1133">Transmembrane helix</keyword>
<evidence type="ECO:0000256" key="1">
    <source>
        <dbReference type="SAM" id="Phobius"/>
    </source>
</evidence>